<dbReference type="Pfam" id="PF00096">
    <property type="entry name" value="zf-C2H2"/>
    <property type="match status" value="3"/>
</dbReference>
<evidence type="ECO:0000259" key="9">
    <source>
        <dbReference type="PROSITE" id="PS50157"/>
    </source>
</evidence>
<feature type="region of interest" description="Disordered" evidence="8">
    <location>
        <begin position="99"/>
        <end position="136"/>
    </location>
</feature>
<sequence>MQDLLADILLEPLPYPNVWINDVYWTPSLWQTIECEAGCNKSSLSDYNITDWDNNEDLVVLGERIRRVFHVRESLCHSPIHQIHKLELDRSLPSSEDDCLLTTPMDSTPSSPISCGSSSTESSRSNSLNSSPRNSPDIHTSKEFKFFQCPHPSCGKTYSKNSHLRAHQRRHTGEKPFVCTWSNCSWRFSRSDELARHKRSHSGVKPYNCNLCQKRFSRSDHLSKHMKIHRKRGEIP</sequence>
<dbReference type="SMART" id="SM00355">
    <property type="entry name" value="ZnF_C2H2"/>
    <property type="match status" value="3"/>
</dbReference>
<comment type="caution">
    <text evidence="10">The sequence shown here is derived from an EMBL/GenBank/DDBJ whole genome shotgun (WGS) entry which is preliminary data.</text>
</comment>
<feature type="domain" description="C2H2-type" evidence="9">
    <location>
        <begin position="147"/>
        <end position="176"/>
    </location>
</feature>
<evidence type="ECO:0000256" key="2">
    <source>
        <dbReference type="ARBA" id="ARBA00022723"/>
    </source>
</evidence>
<dbReference type="PROSITE" id="PS50157">
    <property type="entry name" value="ZINC_FINGER_C2H2_2"/>
    <property type="match status" value="3"/>
</dbReference>
<dbReference type="PANTHER" id="PTHR23235">
    <property type="entry name" value="KRUEPPEL-LIKE TRANSCRIPTION FACTOR"/>
    <property type="match status" value="1"/>
</dbReference>
<dbReference type="PANTHER" id="PTHR23235:SF120">
    <property type="entry name" value="KRUPPEL-LIKE FACTOR 15"/>
    <property type="match status" value="1"/>
</dbReference>
<evidence type="ECO:0000256" key="4">
    <source>
        <dbReference type="ARBA" id="ARBA00022771"/>
    </source>
</evidence>
<protein>
    <recommendedName>
        <fullName evidence="9">C2H2-type domain-containing protein</fullName>
    </recommendedName>
</protein>
<keyword evidence="5" id="KW-0862">Zinc</keyword>
<dbReference type="EMBL" id="BDGG01000001">
    <property type="protein sequence ID" value="GAU88450.1"/>
    <property type="molecule type" value="Genomic_DNA"/>
</dbReference>
<reference evidence="10 11" key="1">
    <citation type="journal article" date="2016" name="Nat. Commun.">
        <title>Extremotolerant tardigrade genome and improved radiotolerance of human cultured cells by tardigrade-unique protein.</title>
        <authorList>
            <person name="Hashimoto T."/>
            <person name="Horikawa D.D."/>
            <person name="Saito Y."/>
            <person name="Kuwahara H."/>
            <person name="Kozuka-Hata H."/>
            <person name="Shin-I T."/>
            <person name="Minakuchi Y."/>
            <person name="Ohishi K."/>
            <person name="Motoyama A."/>
            <person name="Aizu T."/>
            <person name="Enomoto A."/>
            <person name="Kondo K."/>
            <person name="Tanaka S."/>
            <person name="Hara Y."/>
            <person name="Koshikawa S."/>
            <person name="Sagara H."/>
            <person name="Miura T."/>
            <person name="Yokobori S."/>
            <person name="Miyagawa K."/>
            <person name="Suzuki Y."/>
            <person name="Kubo T."/>
            <person name="Oyama M."/>
            <person name="Kohara Y."/>
            <person name="Fujiyama A."/>
            <person name="Arakawa K."/>
            <person name="Katayama T."/>
            <person name="Toyoda A."/>
            <person name="Kunieda T."/>
        </authorList>
    </citation>
    <scope>NUCLEOTIDE SEQUENCE [LARGE SCALE GENOMIC DNA]</scope>
    <source>
        <strain evidence="10 11">YOKOZUNA-1</strain>
    </source>
</reference>
<dbReference type="SUPFAM" id="SSF57667">
    <property type="entry name" value="beta-beta-alpha zinc fingers"/>
    <property type="match status" value="2"/>
</dbReference>
<evidence type="ECO:0000313" key="10">
    <source>
        <dbReference type="EMBL" id="GAU88450.1"/>
    </source>
</evidence>
<dbReference type="GO" id="GO:0000981">
    <property type="term" value="F:DNA-binding transcription factor activity, RNA polymerase II-specific"/>
    <property type="evidence" value="ECO:0007669"/>
    <property type="project" value="TreeGrafter"/>
</dbReference>
<feature type="domain" description="C2H2-type" evidence="9">
    <location>
        <begin position="177"/>
        <end position="206"/>
    </location>
</feature>
<keyword evidence="2" id="KW-0479">Metal-binding</keyword>
<keyword evidence="3" id="KW-0677">Repeat</keyword>
<evidence type="ECO:0000256" key="5">
    <source>
        <dbReference type="ARBA" id="ARBA00022833"/>
    </source>
</evidence>
<evidence type="ECO:0000256" key="3">
    <source>
        <dbReference type="ARBA" id="ARBA00022737"/>
    </source>
</evidence>
<dbReference type="GO" id="GO:0000978">
    <property type="term" value="F:RNA polymerase II cis-regulatory region sequence-specific DNA binding"/>
    <property type="evidence" value="ECO:0007669"/>
    <property type="project" value="TreeGrafter"/>
</dbReference>
<dbReference type="GO" id="GO:0008270">
    <property type="term" value="F:zinc ion binding"/>
    <property type="evidence" value="ECO:0007669"/>
    <property type="project" value="UniProtKB-KW"/>
</dbReference>
<dbReference type="FunFam" id="3.30.160.60:FF:000018">
    <property type="entry name" value="Krueppel-like factor 15"/>
    <property type="match status" value="1"/>
</dbReference>
<dbReference type="AlphaFoldDB" id="A0A1D1UIV7"/>
<dbReference type="InterPro" id="IPR036236">
    <property type="entry name" value="Znf_C2H2_sf"/>
</dbReference>
<evidence type="ECO:0000256" key="8">
    <source>
        <dbReference type="SAM" id="MobiDB-lite"/>
    </source>
</evidence>
<comment type="subcellular location">
    <subcellularLocation>
        <location evidence="1">Nucleus</location>
    </subcellularLocation>
</comment>
<feature type="compositionally biased region" description="Low complexity" evidence="8">
    <location>
        <begin position="107"/>
        <end position="135"/>
    </location>
</feature>
<gene>
    <name evidence="10" type="primary">RvY_01147-1</name>
    <name evidence="10" type="synonym">RvY_01147.1</name>
    <name evidence="10" type="ORF">RvY_01147</name>
</gene>
<keyword evidence="4 7" id="KW-0863">Zinc-finger</keyword>
<dbReference type="PROSITE" id="PS00028">
    <property type="entry name" value="ZINC_FINGER_C2H2_1"/>
    <property type="match status" value="3"/>
</dbReference>
<evidence type="ECO:0000256" key="6">
    <source>
        <dbReference type="ARBA" id="ARBA00023242"/>
    </source>
</evidence>
<keyword evidence="6" id="KW-0539">Nucleus</keyword>
<evidence type="ECO:0000256" key="1">
    <source>
        <dbReference type="ARBA" id="ARBA00004123"/>
    </source>
</evidence>
<dbReference type="Proteomes" id="UP000186922">
    <property type="component" value="Unassembled WGS sequence"/>
</dbReference>
<keyword evidence="11" id="KW-1185">Reference proteome</keyword>
<proteinExistence type="predicted"/>
<dbReference type="InterPro" id="IPR013087">
    <property type="entry name" value="Znf_C2H2_type"/>
</dbReference>
<feature type="domain" description="C2H2-type" evidence="9">
    <location>
        <begin position="207"/>
        <end position="234"/>
    </location>
</feature>
<dbReference type="Gene3D" id="3.30.160.60">
    <property type="entry name" value="Classic Zinc Finger"/>
    <property type="match status" value="3"/>
</dbReference>
<dbReference type="FunFam" id="3.30.160.60:FF:000100">
    <property type="entry name" value="Zinc finger 45-like"/>
    <property type="match status" value="1"/>
</dbReference>
<name>A0A1D1UIV7_RAMVA</name>
<dbReference type="STRING" id="947166.A0A1D1UIV7"/>
<dbReference type="FunFam" id="3.30.160.60:FF:000125">
    <property type="entry name" value="Putative zinc finger protein 143"/>
    <property type="match status" value="1"/>
</dbReference>
<dbReference type="GO" id="GO:0005634">
    <property type="term" value="C:nucleus"/>
    <property type="evidence" value="ECO:0007669"/>
    <property type="project" value="UniProtKB-SubCell"/>
</dbReference>
<evidence type="ECO:0000256" key="7">
    <source>
        <dbReference type="PROSITE-ProRule" id="PRU00042"/>
    </source>
</evidence>
<organism evidence="10 11">
    <name type="scientific">Ramazzottius varieornatus</name>
    <name type="common">Water bear</name>
    <name type="synonym">Tardigrade</name>
    <dbReference type="NCBI Taxonomy" id="947166"/>
    <lineage>
        <taxon>Eukaryota</taxon>
        <taxon>Metazoa</taxon>
        <taxon>Ecdysozoa</taxon>
        <taxon>Tardigrada</taxon>
        <taxon>Eutardigrada</taxon>
        <taxon>Parachela</taxon>
        <taxon>Hypsibioidea</taxon>
        <taxon>Ramazzottiidae</taxon>
        <taxon>Ramazzottius</taxon>
    </lineage>
</organism>
<evidence type="ECO:0000313" key="11">
    <source>
        <dbReference type="Proteomes" id="UP000186922"/>
    </source>
</evidence>
<accession>A0A1D1UIV7</accession>
<dbReference type="OrthoDB" id="4748970at2759"/>